<dbReference type="PANTHER" id="PTHR10491:SF4">
    <property type="entry name" value="METHIONINE ADENOSYLTRANSFERASE 2 SUBUNIT BETA"/>
    <property type="match status" value="1"/>
</dbReference>
<keyword evidence="6" id="KW-0521">NADP</keyword>
<reference evidence="10" key="1">
    <citation type="submission" date="2023-07" db="EMBL/GenBank/DDBJ databases">
        <title>Draft genome sequence of Agarivorans aestuarii strain ZMCS4, a CAZymes producing bacteria isolated from the marine brown algae Clodostephus spongiosus.</title>
        <authorList>
            <person name="Lorente B."/>
            <person name="Cabral C."/>
            <person name="Frias J."/>
            <person name="Faria J."/>
            <person name="Toubarro D."/>
        </authorList>
    </citation>
    <scope>NUCLEOTIDE SEQUENCE [LARGE SCALE GENOMIC DNA]</scope>
    <source>
        <strain evidence="10">ZMCS4</strain>
    </source>
</reference>
<accession>A0ABU7G3E0</accession>
<dbReference type="InterPro" id="IPR005913">
    <property type="entry name" value="dTDP_dehydrorham_reduct"/>
</dbReference>
<dbReference type="InterPro" id="IPR036291">
    <property type="entry name" value="NAD(P)-bd_dom_sf"/>
</dbReference>
<feature type="domain" description="RmlD-like substrate binding" evidence="8">
    <location>
        <begin position="69"/>
        <end position="222"/>
    </location>
</feature>
<evidence type="ECO:0000256" key="6">
    <source>
        <dbReference type="RuleBase" id="RU364082"/>
    </source>
</evidence>
<dbReference type="Gene3D" id="3.40.50.720">
    <property type="entry name" value="NAD(P)-binding Rossmann-like Domain"/>
    <property type="match status" value="1"/>
</dbReference>
<dbReference type="InterPro" id="IPR029903">
    <property type="entry name" value="RmlD-like-bd"/>
</dbReference>
<gene>
    <name evidence="9" type="ORF">SNR37_003339</name>
</gene>
<comment type="similarity">
    <text evidence="2 6">Belongs to the dTDP-4-dehydrorhamnose reductase family.</text>
</comment>
<dbReference type="Pfam" id="PF01370">
    <property type="entry name" value="Epimerase"/>
    <property type="match status" value="1"/>
</dbReference>
<comment type="pathway">
    <text evidence="1 6">Carbohydrate biosynthesis; dTDP-L-rhamnose biosynthesis.</text>
</comment>
<feature type="domain" description="NAD-dependent epimerase/dehydratase" evidence="7">
    <location>
        <begin position="4"/>
        <end position="61"/>
    </location>
</feature>
<name>A0ABU7G3E0_9ALTE</name>
<evidence type="ECO:0000256" key="2">
    <source>
        <dbReference type="ARBA" id="ARBA00010944"/>
    </source>
</evidence>
<sequence>MQNVLVTGLNGRLAPYLKQALEKQGIAVHGFNRQELDINNRAQQLGYIRGNHIDAIFHLATGPEEWLACLAEIAGEQNIPILFTSTESVFNPESTGPFTPEHPADAVNDYGLYKISCEQAALAANPNTIIARLGWQMFDNFEQDNLLTHVRDMHAEKGYLVASTEWLPAVAFVEHSMQCLVALAQQAKPGIYHVGGNEQGLSFYQLVQMINQKYQLNWDVRPGTDPQRDGRIIDPRVACGSIAEQLAI</sequence>
<evidence type="ECO:0000313" key="9">
    <source>
        <dbReference type="EMBL" id="MEE1673912.1"/>
    </source>
</evidence>
<reference evidence="9 10" key="2">
    <citation type="submission" date="2023-12" db="EMBL/GenBank/DDBJ databases">
        <authorList>
            <consortium name="Cladostephus spongiosus"/>
            <person name="Lorente B."/>
            <person name="Cabral C."/>
            <person name="Frias J."/>
            <person name="Faria J."/>
            <person name="Toubarro D."/>
        </authorList>
    </citation>
    <scope>NUCLEOTIDE SEQUENCE [LARGE SCALE GENOMIC DNA]</scope>
    <source>
        <strain evidence="9 10">ZMCS4</strain>
    </source>
</reference>
<comment type="function">
    <text evidence="6">Catalyzes the reduction of dTDP-6-deoxy-L-lyxo-4-hexulose to yield dTDP-L-rhamnose.</text>
</comment>
<dbReference type="PANTHER" id="PTHR10491">
    <property type="entry name" value="DTDP-4-DEHYDRORHAMNOSE REDUCTASE"/>
    <property type="match status" value="1"/>
</dbReference>
<evidence type="ECO:0000259" key="7">
    <source>
        <dbReference type="Pfam" id="PF01370"/>
    </source>
</evidence>
<comment type="caution">
    <text evidence="9">The sequence shown here is derived from an EMBL/GenBank/DDBJ whole genome shotgun (WGS) entry which is preliminary data.</text>
</comment>
<dbReference type="EMBL" id="JAYDYW010000006">
    <property type="protein sequence ID" value="MEE1673912.1"/>
    <property type="molecule type" value="Genomic_DNA"/>
</dbReference>
<comment type="catalytic activity">
    <reaction evidence="5 6">
        <text>dTDP-beta-L-rhamnose + NADP(+) = dTDP-4-dehydro-beta-L-rhamnose + NADPH + H(+)</text>
        <dbReference type="Rhea" id="RHEA:21796"/>
        <dbReference type="ChEBI" id="CHEBI:15378"/>
        <dbReference type="ChEBI" id="CHEBI:57510"/>
        <dbReference type="ChEBI" id="CHEBI:57783"/>
        <dbReference type="ChEBI" id="CHEBI:58349"/>
        <dbReference type="ChEBI" id="CHEBI:62830"/>
        <dbReference type="EC" id="1.1.1.133"/>
    </reaction>
</comment>
<evidence type="ECO:0000256" key="4">
    <source>
        <dbReference type="ARBA" id="ARBA00017099"/>
    </source>
</evidence>
<dbReference type="InterPro" id="IPR001509">
    <property type="entry name" value="Epimerase_deHydtase"/>
</dbReference>
<dbReference type="RefSeq" id="WP_329775139.1">
    <property type="nucleotide sequence ID" value="NZ_JAYDYW010000006.1"/>
</dbReference>
<evidence type="ECO:0000256" key="1">
    <source>
        <dbReference type="ARBA" id="ARBA00004781"/>
    </source>
</evidence>
<evidence type="ECO:0000259" key="8">
    <source>
        <dbReference type="Pfam" id="PF04321"/>
    </source>
</evidence>
<dbReference type="EC" id="1.1.1.133" evidence="3 6"/>
<comment type="cofactor">
    <cofactor evidence="6">
        <name>Mg(2+)</name>
        <dbReference type="ChEBI" id="CHEBI:18420"/>
    </cofactor>
    <text evidence="6">Binds 1 Mg(2+) ion per monomer.</text>
</comment>
<evidence type="ECO:0000313" key="10">
    <source>
        <dbReference type="Proteomes" id="UP001310248"/>
    </source>
</evidence>
<protein>
    <recommendedName>
        <fullName evidence="4 6">dTDP-4-dehydrorhamnose reductase</fullName>
        <ecNumber evidence="3 6">1.1.1.133</ecNumber>
    </recommendedName>
</protein>
<evidence type="ECO:0000256" key="5">
    <source>
        <dbReference type="ARBA" id="ARBA00048200"/>
    </source>
</evidence>
<dbReference type="Proteomes" id="UP001310248">
    <property type="component" value="Unassembled WGS sequence"/>
</dbReference>
<dbReference type="Pfam" id="PF04321">
    <property type="entry name" value="RmlD_sub_bind"/>
    <property type="match status" value="1"/>
</dbReference>
<organism evidence="9 10">
    <name type="scientific">Agarivorans aestuarii</name>
    <dbReference type="NCBI Taxonomy" id="1563703"/>
    <lineage>
        <taxon>Bacteria</taxon>
        <taxon>Pseudomonadati</taxon>
        <taxon>Pseudomonadota</taxon>
        <taxon>Gammaproteobacteria</taxon>
        <taxon>Alteromonadales</taxon>
        <taxon>Alteromonadaceae</taxon>
        <taxon>Agarivorans</taxon>
    </lineage>
</organism>
<proteinExistence type="inferred from homology"/>
<keyword evidence="6" id="KW-0560">Oxidoreductase</keyword>
<evidence type="ECO:0000256" key="3">
    <source>
        <dbReference type="ARBA" id="ARBA00012929"/>
    </source>
</evidence>
<dbReference type="SUPFAM" id="SSF51735">
    <property type="entry name" value="NAD(P)-binding Rossmann-fold domains"/>
    <property type="match status" value="1"/>
</dbReference>
<keyword evidence="10" id="KW-1185">Reference proteome</keyword>